<dbReference type="InterPro" id="IPR001005">
    <property type="entry name" value="SANT/Myb"/>
</dbReference>
<dbReference type="Pfam" id="PF00249">
    <property type="entry name" value="Myb_DNA-binding"/>
    <property type="match status" value="2"/>
</dbReference>
<evidence type="ECO:0000256" key="2">
    <source>
        <dbReference type="ARBA" id="ARBA00023125"/>
    </source>
</evidence>
<feature type="domain" description="HTH myb-type" evidence="6">
    <location>
        <begin position="9"/>
        <end position="61"/>
    </location>
</feature>
<gene>
    <name evidence="7" type="ORF">V6N12_036873</name>
</gene>
<proteinExistence type="predicted"/>
<evidence type="ECO:0000256" key="1">
    <source>
        <dbReference type="ARBA" id="ARBA00004123"/>
    </source>
</evidence>
<dbReference type="PANTHER" id="PTHR10641:SF1352">
    <property type="entry name" value="TRANSCRIPTION FACTOR MYB34-LIKE"/>
    <property type="match status" value="1"/>
</dbReference>
<name>A0ABR2BV45_9ROSI</name>
<evidence type="ECO:0000259" key="6">
    <source>
        <dbReference type="PROSITE" id="PS51294"/>
    </source>
</evidence>
<evidence type="ECO:0000256" key="3">
    <source>
        <dbReference type="ARBA" id="ARBA00023242"/>
    </source>
</evidence>
<dbReference type="PROSITE" id="PS50090">
    <property type="entry name" value="MYB_LIKE"/>
    <property type="match status" value="2"/>
</dbReference>
<dbReference type="InterPro" id="IPR015495">
    <property type="entry name" value="Myb_TF_plants"/>
</dbReference>
<comment type="subcellular location">
    <subcellularLocation>
        <location evidence="1">Nucleus</location>
    </subcellularLocation>
</comment>
<feature type="compositionally biased region" description="Low complexity" evidence="4">
    <location>
        <begin position="124"/>
        <end position="142"/>
    </location>
</feature>
<organism evidence="7 8">
    <name type="scientific">Hibiscus sabdariffa</name>
    <name type="common">roselle</name>
    <dbReference type="NCBI Taxonomy" id="183260"/>
    <lineage>
        <taxon>Eukaryota</taxon>
        <taxon>Viridiplantae</taxon>
        <taxon>Streptophyta</taxon>
        <taxon>Embryophyta</taxon>
        <taxon>Tracheophyta</taxon>
        <taxon>Spermatophyta</taxon>
        <taxon>Magnoliopsida</taxon>
        <taxon>eudicotyledons</taxon>
        <taxon>Gunneridae</taxon>
        <taxon>Pentapetalae</taxon>
        <taxon>rosids</taxon>
        <taxon>malvids</taxon>
        <taxon>Malvales</taxon>
        <taxon>Malvaceae</taxon>
        <taxon>Malvoideae</taxon>
        <taxon>Hibiscus</taxon>
    </lineage>
</organism>
<dbReference type="PANTHER" id="PTHR10641">
    <property type="entry name" value="MYB FAMILY TRANSCRIPTION FACTOR"/>
    <property type="match status" value="1"/>
</dbReference>
<feature type="compositionally biased region" description="Basic and acidic residues" evidence="4">
    <location>
        <begin position="146"/>
        <end position="159"/>
    </location>
</feature>
<feature type="domain" description="HTH myb-type" evidence="6">
    <location>
        <begin position="62"/>
        <end position="116"/>
    </location>
</feature>
<dbReference type="PROSITE" id="PS51294">
    <property type="entry name" value="HTH_MYB"/>
    <property type="match status" value="2"/>
</dbReference>
<dbReference type="Gene3D" id="1.10.10.60">
    <property type="entry name" value="Homeodomain-like"/>
    <property type="match status" value="2"/>
</dbReference>
<keyword evidence="2" id="KW-0238">DNA-binding</keyword>
<feature type="domain" description="Myb-like" evidence="5">
    <location>
        <begin position="9"/>
        <end position="61"/>
    </location>
</feature>
<dbReference type="InterPro" id="IPR009057">
    <property type="entry name" value="Homeodomain-like_sf"/>
</dbReference>
<evidence type="ECO:0000313" key="8">
    <source>
        <dbReference type="Proteomes" id="UP001472677"/>
    </source>
</evidence>
<dbReference type="SMART" id="SM00717">
    <property type="entry name" value="SANT"/>
    <property type="match status" value="2"/>
</dbReference>
<dbReference type="Proteomes" id="UP001472677">
    <property type="component" value="Unassembled WGS sequence"/>
</dbReference>
<keyword evidence="8" id="KW-1185">Reference proteome</keyword>
<protein>
    <submittedName>
        <fullName evidence="7">Uncharacterized protein</fullName>
    </submittedName>
</protein>
<evidence type="ECO:0000259" key="5">
    <source>
        <dbReference type="PROSITE" id="PS50090"/>
    </source>
</evidence>
<accession>A0ABR2BV45</accession>
<feature type="region of interest" description="Disordered" evidence="4">
    <location>
        <begin position="114"/>
        <end position="164"/>
    </location>
</feature>
<dbReference type="SUPFAM" id="SSF46689">
    <property type="entry name" value="Homeodomain-like"/>
    <property type="match status" value="1"/>
</dbReference>
<dbReference type="InterPro" id="IPR017930">
    <property type="entry name" value="Myb_dom"/>
</dbReference>
<evidence type="ECO:0000313" key="7">
    <source>
        <dbReference type="EMBL" id="KAK8510961.1"/>
    </source>
</evidence>
<dbReference type="EMBL" id="JBBPBM010000080">
    <property type="protein sequence ID" value="KAK8510961.1"/>
    <property type="molecule type" value="Genomic_DNA"/>
</dbReference>
<keyword evidence="3" id="KW-0539">Nucleus</keyword>
<sequence>MGRTPSCTSDGLKKGAWTPEEDQKLISYLQRHGEGGWRSLPQKAGLQRCGKSCRLRWINYLKPGIRRGEFTPEEDHTIIKLQAQLGNRWARIAKHLQGRTDHEIKNHWHAHLKKRLTKTDLHPTTTSSSSSSGNSDGTTVTVADPKTGKECAKPQQSEHKRQRSASALLLNKLATRVTQCVGPLRPPQTLQPMPFNGKGIFFHPFSSYTAPETSDNDITDSLTTPESGNTIDGSVLNDIIASEFSSLSCVDGQNNNDKIGTREIQVENRSDSTTVDHYEGLWEDDEIVDDDHHMMFDTVGSLGFFYSNLFSSTDDSP</sequence>
<evidence type="ECO:0000256" key="4">
    <source>
        <dbReference type="SAM" id="MobiDB-lite"/>
    </source>
</evidence>
<feature type="domain" description="Myb-like" evidence="5">
    <location>
        <begin position="62"/>
        <end position="112"/>
    </location>
</feature>
<comment type="caution">
    <text evidence="7">The sequence shown here is derived from an EMBL/GenBank/DDBJ whole genome shotgun (WGS) entry which is preliminary data.</text>
</comment>
<reference evidence="7 8" key="1">
    <citation type="journal article" date="2024" name="G3 (Bethesda)">
        <title>Genome assembly of Hibiscus sabdariffa L. provides insights into metabolisms of medicinal natural products.</title>
        <authorList>
            <person name="Kim T."/>
        </authorList>
    </citation>
    <scope>NUCLEOTIDE SEQUENCE [LARGE SCALE GENOMIC DNA]</scope>
    <source>
        <strain evidence="7">TK-2024</strain>
        <tissue evidence="7">Old leaves</tissue>
    </source>
</reference>
<dbReference type="CDD" id="cd00167">
    <property type="entry name" value="SANT"/>
    <property type="match status" value="2"/>
</dbReference>